<accession>A0A1C7H1C2</accession>
<dbReference type="GO" id="GO:0016887">
    <property type="term" value="F:ATP hydrolysis activity"/>
    <property type="evidence" value="ECO:0007669"/>
    <property type="project" value="InterPro"/>
</dbReference>
<dbReference type="Gene3D" id="3.40.50.300">
    <property type="entry name" value="P-loop containing nucleotide triphosphate hydrolases"/>
    <property type="match status" value="1"/>
</dbReference>
<gene>
    <name evidence="2" type="ORF">A4V03_12940</name>
</gene>
<protein>
    <submittedName>
        <fullName evidence="2">ATPase</fullName>
    </submittedName>
</protein>
<dbReference type="Proteomes" id="UP000092631">
    <property type="component" value="Chromosome"/>
</dbReference>
<dbReference type="Pfam" id="PF00004">
    <property type="entry name" value="AAA"/>
    <property type="match status" value="1"/>
</dbReference>
<dbReference type="GO" id="GO:0005524">
    <property type="term" value="F:ATP binding"/>
    <property type="evidence" value="ECO:0007669"/>
    <property type="project" value="InterPro"/>
</dbReference>
<keyword evidence="3" id="KW-1185">Reference proteome</keyword>
<dbReference type="OrthoDB" id="9809379at2"/>
<proteinExistence type="predicted"/>
<dbReference type="EMBL" id="CP015401">
    <property type="protein sequence ID" value="ANU58364.1"/>
    <property type="molecule type" value="Genomic_DNA"/>
</dbReference>
<dbReference type="InterPro" id="IPR027417">
    <property type="entry name" value="P-loop_NTPase"/>
</dbReference>
<organism evidence="2 3">
    <name type="scientific">Bacteroides caecimuris</name>
    <dbReference type="NCBI Taxonomy" id="1796613"/>
    <lineage>
        <taxon>Bacteria</taxon>
        <taxon>Pseudomonadati</taxon>
        <taxon>Bacteroidota</taxon>
        <taxon>Bacteroidia</taxon>
        <taxon>Bacteroidales</taxon>
        <taxon>Bacteroidaceae</taxon>
        <taxon>Bacteroides</taxon>
    </lineage>
</organism>
<sequence length="368" mass="43079">MSKEYTLADFTDIFDYSTGWFSDSSISSLFYQIFKRFPSMKMVKYKVNQDFLKEIKELYQQDDAFDIFEHIYCNHFENEKEEEEEEEENTSTKELYDCIVICKRNLMIGYFDDCIKIVYSNIAQEEIDHINQICENHKKENEKLNNLFIVTYIHNYFTLKQSQINKPAIQIDRHYNNDFVPVAAEIEKFLLEENKSGLIILHGKQGTGKTTYIRHLINLGKKRMIYMSGDLVDKLSDPSFITFIRQQKNSIFIVEDCEELLSSRNGSNRMNVGLVNILNISDGLLSDELCIKFICTFNAPLKDIDEALLRKGRLAARYEFKDLATDKVNQLIKEEGLDIPQQTHPMTLAEIYNYEGMDFSLGRKRVGF</sequence>
<evidence type="ECO:0000259" key="1">
    <source>
        <dbReference type="Pfam" id="PF00004"/>
    </source>
</evidence>
<dbReference type="InterPro" id="IPR003959">
    <property type="entry name" value="ATPase_AAA_core"/>
</dbReference>
<dbReference type="KEGG" id="bcae:A4V03_12940"/>
<dbReference type="GeneID" id="82188048"/>
<dbReference type="RefSeq" id="WP_065539231.1">
    <property type="nucleotide sequence ID" value="NZ_CAPDLJ010000059.1"/>
</dbReference>
<feature type="domain" description="ATPase AAA-type core" evidence="1">
    <location>
        <begin position="199"/>
        <end position="320"/>
    </location>
</feature>
<dbReference type="AlphaFoldDB" id="A0A1C7H1C2"/>
<evidence type="ECO:0000313" key="3">
    <source>
        <dbReference type="Proteomes" id="UP000092631"/>
    </source>
</evidence>
<dbReference type="SUPFAM" id="SSF52540">
    <property type="entry name" value="P-loop containing nucleoside triphosphate hydrolases"/>
    <property type="match status" value="1"/>
</dbReference>
<evidence type="ECO:0000313" key="2">
    <source>
        <dbReference type="EMBL" id="ANU58364.1"/>
    </source>
</evidence>
<name>A0A1C7H1C2_9BACE</name>
<reference evidence="3" key="1">
    <citation type="submission" date="2016-04" db="EMBL/GenBank/DDBJ databases">
        <title>Complete Genome Sequences of Twelve Strains of a Stable Defined Moderately Diverse Mouse Microbiota 2 (sDMDMm2).</title>
        <authorList>
            <person name="Uchimura Y."/>
            <person name="Wyss M."/>
            <person name="Brugiroux S."/>
            <person name="Limenitakis J.P."/>
            <person name="Stecher B."/>
            <person name="McCoy K.D."/>
            <person name="Macpherson A.J."/>
        </authorList>
    </citation>
    <scope>NUCLEOTIDE SEQUENCE [LARGE SCALE GENOMIC DNA]</scope>
    <source>
        <strain evidence="3">I48</strain>
    </source>
</reference>